<dbReference type="AlphaFoldDB" id="A0A251T494"/>
<dbReference type="EMBL" id="CM007901">
    <property type="protein sequence ID" value="OTG05633.1"/>
    <property type="molecule type" value="Genomic_DNA"/>
</dbReference>
<dbReference type="Gramene" id="mRNA:HanXRQr2_Chr12g0550791">
    <property type="protein sequence ID" value="mRNA:HanXRQr2_Chr12g0550791"/>
    <property type="gene ID" value="HanXRQr2_Chr12g0550791"/>
</dbReference>
<sequence length="253" mass="28659">MRQTRLHASRTATIVSGFSKVTSPFGQGNQFKDNFANSSAQDLDFAMPLGKSWTKITNKVDPVFINGAIAFAERGKTYVDSEGRIHCPCKKCVNARRHVPTVVADHIIYNCFEPSYNVWIHHGEHLPSYETDDTDSDYEESENESNDGVNELLDDVFPTGDESEAENFMDGVNLRNNPKVEKLFVDMEKPLYPGCDKFSVLGFLLELMNVKVTCKMTNVSMDMILNLFSRAFKDAQTCQKTIMRRKSIYVLLD</sequence>
<dbReference type="InterPro" id="IPR029480">
    <property type="entry name" value="Transpos_assoc"/>
</dbReference>
<keyword evidence="5" id="KW-1185">Reference proteome</keyword>
<feature type="region of interest" description="Disordered" evidence="1">
    <location>
        <begin position="130"/>
        <end position="151"/>
    </location>
</feature>
<feature type="domain" description="Transposase-associated" evidence="2">
    <location>
        <begin position="51"/>
        <end position="124"/>
    </location>
</feature>
<dbReference type="InParanoid" id="A0A251T494"/>
<proteinExistence type="predicted"/>
<protein>
    <submittedName>
        <fullName evidence="3 4">Transposase-associated domain-containing protein</fullName>
    </submittedName>
</protein>
<evidence type="ECO:0000313" key="3">
    <source>
        <dbReference type="EMBL" id="KAF5778720.1"/>
    </source>
</evidence>
<reference evidence="4" key="2">
    <citation type="submission" date="2017-02" db="EMBL/GenBank/DDBJ databases">
        <title>Sunflower complete genome.</title>
        <authorList>
            <person name="Langlade N."/>
            <person name="Munos S."/>
        </authorList>
    </citation>
    <scope>NUCLEOTIDE SEQUENCE [LARGE SCALE GENOMIC DNA]</scope>
    <source>
        <tissue evidence="4">Leaves</tissue>
    </source>
</reference>
<feature type="compositionally biased region" description="Acidic residues" evidence="1">
    <location>
        <begin position="130"/>
        <end position="145"/>
    </location>
</feature>
<evidence type="ECO:0000259" key="2">
    <source>
        <dbReference type="Pfam" id="PF13963"/>
    </source>
</evidence>
<dbReference type="Pfam" id="PF13963">
    <property type="entry name" value="Transpos_assoc"/>
    <property type="match status" value="1"/>
</dbReference>
<evidence type="ECO:0000313" key="4">
    <source>
        <dbReference type="EMBL" id="OTG05633.1"/>
    </source>
</evidence>
<dbReference type="Proteomes" id="UP000215914">
    <property type="component" value="Chromosome 12"/>
</dbReference>
<reference evidence="3" key="3">
    <citation type="submission" date="2020-06" db="EMBL/GenBank/DDBJ databases">
        <title>Helianthus annuus Genome sequencing and assembly Release 2.</title>
        <authorList>
            <person name="Gouzy J."/>
            <person name="Langlade N."/>
            <person name="Munos S."/>
        </authorList>
    </citation>
    <scope>NUCLEOTIDE SEQUENCE</scope>
    <source>
        <tissue evidence="3">Leaves</tissue>
    </source>
</reference>
<evidence type="ECO:0000313" key="5">
    <source>
        <dbReference type="Proteomes" id="UP000215914"/>
    </source>
</evidence>
<evidence type="ECO:0000256" key="1">
    <source>
        <dbReference type="SAM" id="MobiDB-lite"/>
    </source>
</evidence>
<gene>
    <name evidence="4" type="ORF">HannXRQ_Chr12g0375751</name>
    <name evidence="3" type="ORF">HanXRQr2_Chr12g0550791</name>
</gene>
<dbReference type="OMA" id="ESISCPC"/>
<accession>A0A251T494</accession>
<organism evidence="4 5">
    <name type="scientific">Helianthus annuus</name>
    <name type="common">Common sunflower</name>
    <dbReference type="NCBI Taxonomy" id="4232"/>
    <lineage>
        <taxon>Eukaryota</taxon>
        <taxon>Viridiplantae</taxon>
        <taxon>Streptophyta</taxon>
        <taxon>Embryophyta</taxon>
        <taxon>Tracheophyta</taxon>
        <taxon>Spermatophyta</taxon>
        <taxon>Magnoliopsida</taxon>
        <taxon>eudicotyledons</taxon>
        <taxon>Gunneridae</taxon>
        <taxon>Pentapetalae</taxon>
        <taxon>asterids</taxon>
        <taxon>campanulids</taxon>
        <taxon>Asterales</taxon>
        <taxon>Asteraceae</taxon>
        <taxon>Asteroideae</taxon>
        <taxon>Heliantheae alliance</taxon>
        <taxon>Heliantheae</taxon>
        <taxon>Helianthus</taxon>
    </lineage>
</organism>
<name>A0A251T494_HELAN</name>
<reference evidence="3 5" key="1">
    <citation type="journal article" date="2017" name="Nature">
        <title>The sunflower genome provides insights into oil metabolism, flowering and Asterid evolution.</title>
        <authorList>
            <person name="Badouin H."/>
            <person name="Gouzy J."/>
            <person name="Grassa C.J."/>
            <person name="Murat F."/>
            <person name="Staton S.E."/>
            <person name="Cottret L."/>
            <person name="Lelandais-Briere C."/>
            <person name="Owens G.L."/>
            <person name="Carrere S."/>
            <person name="Mayjonade B."/>
            <person name="Legrand L."/>
            <person name="Gill N."/>
            <person name="Kane N.C."/>
            <person name="Bowers J.E."/>
            <person name="Hubner S."/>
            <person name="Bellec A."/>
            <person name="Berard A."/>
            <person name="Berges H."/>
            <person name="Blanchet N."/>
            <person name="Boniface M.C."/>
            <person name="Brunel D."/>
            <person name="Catrice O."/>
            <person name="Chaidir N."/>
            <person name="Claudel C."/>
            <person name="Donnadieu C."/>
            <person name="Faraut T."/>
            <person name="Fievet G."/>
            <person name="Helmstetter N."/>
            <person name="King M."/>
            <person name="Knapp S.J."/>
            <person name="Lai Z."/>
            <person name="Le Paslier M.C."/>
            <person name="Lippi Y."/>
            <person name="Lorenzon L."/>
            <person name="Mandel J.R."/>
            <person name="Marage G."/>
            <person name="Marchand G."/>
            <person name="Marquand E."/>
            <person name="Bret-Mestries E."/>
            <person name="Morien E."/>
            <person name="Nambeesan S."/>
            <person name="Nguyen T."/>
            <person name="Pegot-Espagnet P."/>
            <person name="Pouilly N."/>
            <person name="Raftis F."/>
            <person name="Sallet E."/>
            <person name="Schiex T."/>
            <person name="Thomas J."/>
            <person name="Vandecasteele C."/>
            <person name="Vares D."/>
            <person name="Vear F."/>
            <person name="Vautrin S."/>
            <person name="Crespi M."/>
            <person name="Mangin B."/>
            <person name="Burke J.M."/>
            <person name="Salse J."/>
            <person name="Munos S."/>
            <person name="Vincourt P."/>
            <person name="Rieseberg L.H."/>
            <person name="Langlade N.B."/>
        </authorList>
    </citation>
    <scope>NUCLEOTIDE SEQUENCE [LARGE SCALE GENOMIC DNA]</scope>
    <source>
        <strain evidence="5">cv. SF193</strain>
        <tissue evidence="3">Leaves</tissue>
    </source>
</reference>
<dbReference type="EMBL" id="MNCJ02000327">
    <property type="protein sequence ID" value="KAF5778720.1"/>
    <property type="molecule type" value="Genomic_DNA"/>
</dbReference>